<dbReference type="EMBL" id="JAGSPA010000003">
    <property type="protein sequence ID" value="MBV7256863.1"/>
    <property type="molecule type" value="Genomic_DNA"/>
</dbReference>
<evidence type="ECO:0008006" key="4">
    <source>
        <dbReference type="Google" id="ProtNLM"/>
    </source>
</evidence>
<dbReference type="Proteomes" id="UP000722336">
    <property type="component" value="Unassembled WGS sequence"/>
</dbReference>
<accession>A0ABS6SFN9</accession>
<dbReference type="RefSeq" id="WP_218445685.1">
    <property type="nucleotide sequence ID" value="NZ_JAGSPA010000003.1"/>
</dbReference>
<proteinExistence type="predicted"/>
<evidence type="ECO:0000313" key="2">
    <source>
        <dbReference type="EMBL" id="MBV7256863.1"/>
    </source>
</evidence>
<feature type="signal peptide" evidence="1">
    <location>
        <begin position="1"/>
        <end position="21"/>
    </location>
</feature>
<feature type="chain" id="PRO_5047133827" description="PepSY domain-containing protein" evidence="1">
    <location>
        <begin position="22"/>
        <end position="97"/>
    </location>
</feature>
<comment type="caution">
    <text evidence="2">The sequence shown here is derived from an EMBL/GenBank/DDBJ whole genome shotgun (WGS) entry which is preliminary data.</text>
</comment>
<organism evidence="2 3">
    <name type="scientific">Pacificimonas pallii</name>
    <dbReference type="NCBI Taxonomy" id="2827236"/>
    <lineage>
        <taxon>Bacteria</taxon>
        <taxon>Pseudomonadati</taxon>
        <taxon>Pseudomonadota</taxon>
        <taxon>Alphaproteobacteria</taxon>
        <taxon>Sphingomonadales</taxon>
        <taxon>Sphingosinicellaceae</taxon>
        <taxon>Pacificimonas</taxon>
    </lineage>
</organism>
<protein>
    <recommendedName>
        <fullName evidence="4">PepSY domain-containing protein</fullName>
    </recommendedName>
</protein>
<gene>
    <name evidence="2" type="ORF">KCG44_08695</name>
</gene>
<evidence type="ECO:0000256" key="1">
    <source>
        <dbReference type="SAM" id="SignalP"/>
    </source>
</evidence>
<reference evidence="2 3" key="1">
    <citation type="submission" date="2021-04" db="EMBL/GenBank/DDBJ databases">
        <authorList>
            <person name="Pira H."/>
            <person name="Risdian C."/>
            <person name="Wink J."/>
        </authorList>
    </citation>
    <scope>NUCLEOTIDE SEQUENCE [LARGE SCALE GENOMIC DNA]</scope>
    <source>
        <strain evidence="2 3">WHA3</strain>
    </source>
</reference>
<sequence length="97" mass="10470">MSGFHILIAAAMMLAGSQAGAIENPRDQDAALAGAQAGRLMNFGDIRNRVDARIGGKFLGCDCNPDAARYRMRYMRGNKIIEVDVDARTGNIIGTRK</sequence>
<name>A0ABS6SFN9_9SPHN</name>
<evidence type="ECO:0000313" key="3">
    <source>
        <dbReference type="Proteomes" id="UP000722336"/>
    </source>
</evidence>
<keyword evidence="1" id="KW-0732">Signal</keyword>
<keyword evidence="3" id="KW-1185">Reference proteome</keyword>